<name>A0A916UKJ3_9ACTN</name>
<dbReference type="Pfam" id="PF08808">
    <property type="entry name" value="RES"/>
    <property type="match status" value="1"/>
</dbReference>
<dbReference type="AlphaFoldDB" id="A0A916UKJ3"/>
<dbReference type="Proteomes" id="UP000641514">
    <property type="component" value="Unassembled WGS sequence"/>
</dbReference>
<dbReference type="InterPro" id="IPR014914">
    <property type="entry name" value="RES_dom"/>
</dbReference>
<dbReference type="EMBL" id="BMJH01000004">
    <property type="protein sequence ID" value="GGC76070.1"/>
    <property type="molecule type" value="Genomic_DNA"/>
</dbReference>
<keyword evidence="3" id="KW-1185">Reference proteome</keyword>
<comment type="caution">
    <text evidence="2">The sequence shown here is derived from an EMBL/GenBank/DDBJ whole genome shotgun (WGS) entry which is preliminary data.</text>
</comment>
<evidence type="ECO:0000313" key="3">
    <source>
        <dbReference type="Proteomes" id="UP000641514"/>
    </source>
</evidence>
<feature type="domain" description="RES" evidence="1">
    <location>
        <begin position="25"/>
        <end position="163"/>
    </location>
</feature>
<accession>A0A916UKJ3</accession>
<organism evidence="2 3">
    <name type="scientific">Hoyosella rhizosphaerae</name>
    <dbReference type="NCBI Taxonomy" id="1755582"/>
    <lineage>
        <taxon>Bacteria</taxon>
        <taxon>Bacillati</taxon>
        <taxon>Actinomycetota</taxon>
        <taxon>Actinomycetes</taxon>
        <taxon>Mycobacteriales</taxon>
        <taxon>Hoyosellaceae</taxon>
        <taxon>Hoyosella</taxon>
    </lineage>
</organism>
<evidence type="ECO:0000259" key="1">
    <source>
        <dbReference type="Pfam" id="PF08808"/>
    </source>
</evidence>
<evidence type="ECO:0000313" key="2">
    <source>
        <dbReference type="EMBL" id="GGC76070.1"/>
    </source>
</evidence>
<sequence>MLVYRVFPYLPKAAPGEPGHPLYRHTPQIGGRIDHPDYYVWYLSRHAEGACGESFGNLPYWDDSMFEFPALAGARRALGTFTVPDSLRICDLDDPDQLSRLGLRPTQVITRNLAVTSNWGHRIWSETHLSQPGEKRWEAVQWWSFHRPLWTVLASWVQPELADVQPLTLDHAAVLDAARALYRRI</sequence>
<gene>
    <name evidence="2" type="ORF">GCM10011410_31660</name>
</gene>
<proteinExistence type="predicted"/>
<reference evidence="2" key="2">
    <citation type="submission" date="2020-09" db="EMBL/GenBank/DDBJ databases">
        <authorList>
            <person name="Sun Q."/>
            <person name="Zhou Y."/>
        </authorList>
    </citation>
    <scope>NUCLEOTIDE SEQUENCE</scope>
    <source>
        <strain evidence="2">CGMCC 1.15478</strain>
    </source>
</reference>
<reference evidence="2" key="1">
    <citation type="journal article" date="2014" name="Int. J. Syst. Evol. Microbiol.">
        <title>Complete genome sequence of Corynebacterium casei LMG S-19264T (=DSM 44701T), isolated from a smear-ripened cheese.</title>
        <authorList>
            <consortium name="US DOE Joint Genome Institute (JGI-PGF)"/>
            <person name="Walter F."/>
            <person name="Albersmeier A."/>
            <person name="Kalinowski J."/>
            <person name="Ruckert C."/>
        </authorList>
    </citation>
    <scope>NUCLEOTIDE SEQUENCE</scope>
    <source>
        <strain evidence="2">CGMCC 1.15478</strain>
    </source>
</reference>
<protein>
    <recommendedName>
        <fullName evidence="1">RES domain-containing protein</fullName>
    </recommendedName>
</protein>
<dbReference type="RefSeq" id="WP_188677453.1">
    <property type="nucleotide sequence ID" value="NZ_BMJH01000004.1"/>
</dbReference>